<evidence type="ECO:0000313" key="3">
    <source>
        <dbReference type="Proteomes" id="UP000034793"/>
    </source>
</evidence>
<dbReference type="EMBL" id="LBXL01000024">
    <property type="protein sequence ID" value="KKR29744.1"/>
    <property type="molecule type" value="Genomic_DNA"/>
</dbReference>
<protein>
    <submittedName>
        <fullName evidence="2">SufBD protein</fullName>
    </submittedName>
</protein>
<dbReference type="PANTHER" id="PTHR43575:SF1">
    <property type="entry name" value="PROTEIN ABCI7, CHLOROPLASTIC"/>
    <property type="match status" value="1"/>
</dbReference>
<organism evidence="2 3">
    <name type="scientific">Candidatus Woesebacteria bacterium GW2011_GWA1_39_8</name>
    <dbReference type="NCBI Taxonomy" id="1618552"/>
    <lineage>
        <taxon>Bacteria</taxon>
        <taxon>Candidatus Woeseibacteriota</taxon>
    </lineage>
</organism>
<dbReference type="GO" id="GO:0016226">
    <property type="term" value="P:iron-sulfur cluster assembly"/>
    <property type="evidence" value="ECO:0007669"/>
    <property type="project" value="InterPro"/>
</dbReference>
<evidence type="ECO:0000259" key="1">
    <source>
        <dbReference type="Pfam" id="PF01458"/>
    </source>
</evidence>
<feature type="domain" description="SUF system FeS cluster assembly SufBD core" evidence="1">
    <location>
        <begin position="20"/>
        <end position="164"/>
    </location>
</feature>
<name>A0A0G0PNF5_9BACT</name>
<dbReference type="Pfam" id="PF01458">
    <property type="entry name" value="SUFBD_core"/>
    <property type="match status" value="1"/>
</dbReference>
<dbReference type="InterPro" id="IPR037284">
    <property type="entry name" value="SUF_FeS_clus_asmbl_SufBD_sf"/>
</dbReference>
<sequence>MSKNIVVKADQKRVVPVIWTGNESEIEYDIKLAGRGAEVTLLMLLFGDGNKNLATNINVLHDAPDTKSRVVVKGALNDASHVDFEGLVKIEPGAKHANAWLAAHLLLLSEQAGGRAVPKLEITENDVKAGHASTVGKVNDMELFYLMSRGLSKEASTGLIVQGFLESLLSEFPIKDAVSARKKLKWL</sequence>
<dbReference type="InterPro" id="IPR000825">
    <property type="entry name" value="SUF_FeS_clus_asmbl_SufBD_core"/>
</dbReference>
<dbReference type="Proteomes" id="UP000034793">
    <property type="component" value="Unassembled WGS sequence"/>
</dbReference>
<dbReference type="SUPFAM" id="SSF101960">
    <property type="entry name" value="Stabilizer of iron transporter SufD"/>
    <property type="match status" value="1"/>
</dbReference>
<accession>A0A0G0PNF5</accession>
<comment type="caution">
    <text evidence="2">The sequence shown here is derived from an EMBL/GenBank/DDBJ whole genome shotgun (WGS) entry which is preliminary data.</text>
</comment>
<proteinExistence type="predicted"/>
<dbReference type="PANTHER" id="PTHR43575">
    <property type="entry name" value="PROTEIN ABCI7, CHLOROPLASTIC"/>
    <property type="match status" value="1"/>
</dbReference>
<evidence type="ECO:0000313" key="2">
    <source>
        <dbReference type="EMBL" id="KKR29744.1"/>
    </source>
</evidence>
<dbReference type="InterPro" id="IPR055346">
    <property type="entry name" value="Fe-S_cluster_assembly_SufBD"/>
</dbReference>
<reference evidence="2 3" key="1">
    <citation type="journal article" date="2015" name="Nature">
        <title>rRNA introns, odd ribosomes, and small enigmatic genomes across a large radiation of phyla.</title>
        <authorList>
            <person name="Brown C.T."/>
            <person name="Hug L.A."/>
            <person name="Thomas B.C."/>
            <person name="Sharon I."/>
            <person name="Castelle C.J."/>
            <person name="Singh A."/>
            <person name="Wilkins M.J."/>
            <person name="Williams K.H."/>
            <person name="Banfield J.F."/>
        </authorList>
    </citation>
    <scope>NUCLEOTIDE SEQUENCE [LARGE SCALE GENOMIC DNA]</scope>
</reference>
<dbReference type="AlphaFoldDB" id="A0A0G0PNF5"/>
<dbReference type="PATRIC" id="fig|1618552.3.peg.699"/>
<gene>
    <name evidence="2" type="ORF">UT61_C0024G0011</name>
</gene>